<gene>
    <name evidence="1 2" type="primary">phnX</name>
    <name evidence="2" type="ORF">ABI_42150</name>
</gene>
<dbReference type="HAMAP" id="MF_01375">
    <property type="entry name" value="PhnX"/>
    <property type="match status" value="1"/>
</dbReference>
<dbReference type="STRING" id="715226.ABI_42150"/>
<feature type="active site" description="Nucleophile" evidence="1">
    <location>
        <position position="16"/>
    </location>
</feature>
<accession>F4QSS2</accession>
<dbReference type="InterPro" id="IPR050155">
    <property type="entry name" value="HAD-like_hydrolase_sf"/>
</dbReference>
<keyword evidence="1 2" id="KW-0378">Hydrolase</keyword>
<feature type="binding site" evidence="1">
    <location>
        <position position="190"/>
    </location>
    <ligand>
        <name>Mg(2+)</name>
        <dbReference type="ChEBI" id="CHEBI:18420"/>
    </ligand>
</feature>
<dbReference type="Gene3D" id="3.40.50.1000">
    <property type="entry name" value="HAD superfamily/HAD-like"/>
    <property type="match status" value="1"/>
</dbReference>
<dbReference type="RefSeq" id="WP_006274988.1">
    <property type="nucleotide sequence ID" value="NZ_GL883080.1"/>
</dbReference>
<name>F4QSS2_9CAUL</name>
<dbReference type="SUPFAM" id="SSF56784">
    <property type="entry name" value="HAD-like"/>
    <property type="match status" value="1"/>
</dbReference>
<sequence length="282" mass="29547">MPPSSDNSPIKACIFDWAGTMIDFGCCAPVVALHGAFAEIGLSLSDAEARADMGMAKRAHIHAILSRAPQRSAFEAMAGRAPADADIDDLFRRVEPRMVAAAGQHTRLIDGATELVRYLRTKGVRIGSGTGYSRSMMGQILAAAADQGYAPDLVVCAGETLEGRPSPLMTWKALVELGVWPARTAIKVDDAVVGIHEGCEAGTWTLGVAASGNGVGLPLDAFLSLTPEQRQARTMPAAQALAEAGADYVVGSVADILGLLPEIEDRIRAGERPGTAPCRISI</sequence>
<evidence type="ECO:0000313" key="2">
    <source>
        <dbReference type="EMBL" id="EGF89792.1"/>
    </source>
</evidence>
<dbReference type="PANTHER" id="PTHR43434:SF19">
    <property type="entry name" value="PHOSPHONOACETALDEHYDE HYDROLASE"/>
    <property type="match status" value="1"/>
</dbReference>
<dbReference type="AlphaFoldDB" id="F4QSS2"/>
<dbReference type="InterPro" id="IPR006323">
    <property type="entry name" value="Phosphonoacetald_hydro"/>
</dbReference>
<comment type="subunit">
    <text evidence="1">Homodimer.</text>
</comment>
<proteinExistence type="inferred from homology"/>
<dbReference type="GO" id="GO:0050194">
    <property type="term" value="F:phosphonoacetaldehyde hydrolase activity"/>
    <property type="evidence" value="ECO:0007669"/>
    <property type="project" value="UniProtKB-UniRule"/>
</dbReference>
<keyword evidence="1" id="KW-0460">Magnesium</keyword>
<dbReference type="InterPro" id="IPR036412">
    <property type="entry name" value="HAD-like_sf"/>
</dbReference>
<dbReference type="SFLD" id="SFLDG01135">
    <property type="entry name" value="C1.5.6:_HAD__Beta-PGM__Phospha"/>
    <property type="match status" value="1"/>
</dbReference>
<dbReference type="EC" id="3.11.1.1" evidence="1"/>
<feature type="binding site" evidence="1">
    <location>
        <position position="18"/>
    </location>
    <ligand>
        <name>Mg(2+)</name>
        <dbReference type="ChEBI" id="CHEBI:18420"/>
    </ligand>
</feature>
<dbReference type="Proteomes" id="UP000006512">
    <property type="component" value="Unassembled WGS sequence"/>
</dbReference>
<reference evidence="3" key="1">
    <citation type="submission" date="2011-03" db="EMBL/GenBank/DDBJ databases">
        <title>Draft genome sequence of Brevundimonas diminuta.</title>
        <authorList>
            <person name="Brown P.J.B."/>
            <person name="Buechlein A."/>
            <person name="Hemmerich C."/>
            <person name="Brun Y.V."/>
        </authorList>
    </citation>
    <scope>NUCLEOTIDE SEQUENCE [LARGE SCALE GENOMIC DNA]</scope>
    <source>
        <strain evidence="3">C19</strain>
    </source>
</reference>
<dbReference type="Pfam" id="PF00702">
    <property type="entry name" value="Hydrolase"/>
    <property type="match status" value="1"/>
</dbReference>
<keyword evidence="1" id="KW-0704">Schiff base</keyword>
<dbReference type="eggNOG" id="COG0637">
    <property type="taxonomic scope" value="Bacteria"/>
</dbReference>
<dbReference type="Gene3D" id="1.10.150.240">
    <property type="entry name" value="Putative phosphatase, domain 2"/>
    <property type="match status" value="1"/>
</dbReference>
<organism evidence="2 3">
    <name type="scientific">Asticcacaulis biprosthecium C19</name>
    <dbReference type="NCBI Taxonomy" id="715226"/>
    <lineage>
        <taxon>Bacteria</taxon>
        <taxon>Pseudomonadati</taxon>
        <taxon>Pseudomonadota</taxon>
        <taxon>Alphaproteobacteria</taxon>
        <taxon>Caulobacterales</taxon>
        <taxon>Caulobacteraceae</taxon>
        <taxon>Asticcacaulis</taxon>
    </lineage>
</organism>
<keyword evidence="1" id="KW-0479">Metal-binding</keyword>
<evidence type="ECO:0000256" key="1">
    <source>
        <dbReference type="HAMAP-Rule" id="MF_01375"/>
    </source>
</evidence>
<dbReference type="GO" id="GO:0008967">
    <property type="term" value="F:phosphoglycolate phosphatase activity"/>
    <property type="evidence" value="ECO:0007669"/>
    <property type="project" value="TreeGrafter"/>
</dbReference>
<dbReference type="NCBIfam" id="TIGR01422">
    <property type="entry name" value="phosphonatase"/>
    <property type="match status" value="1"/>
</dbReference>
<dbReference type="GO" id="GO:0006281">
    <property type="term" value="P:DNA repair"/>
    <property type="evidence" value="ECO:0007669"/>
    <property type="project" value="TreeGrafter"/>
</dbReference>
<dbReference type="EMBL" id="GL883080">
    <property type="protein sequence ID" value="EGF89792.1"/>
    <property type="molecule type" value="Genomic_DNA"/>
</dbReference>
<comment type="function">
    <text evidence="1">Involved in phosphonate degradation.</text>
</comment>
<feature type="binding site" evidence="1">
    <location>
        <position position="16"/>
    </location>
    <ligand>
        <name>Mg(2+)</name>
        <dbReference type="ChEBI" id="CHEBI:18420"/>
    </ligand>
</feature>
<dbReference type="OrthoDB" id="5504491at2"/>
<comment type="cofactor">
    <cofactor evidence="1">
        <name>Mg(2+)</name>
        <dbReference type="ChEBI" id="CHEBI:18420"/>
    </cofactor>
    <text evidence="1">Binds 1 Mg(2+) ion per subunit.</text>
</comment>
<comment type="similarity">
    <text evidence="1">Belongs to the HAD-like hydrolase superfamily. PhnX family.</text>
</comment>
<comment type="catalytic activity">
    <reaction evidence="1">
        <text>phosphonoacetaldehyde + H2O = acetaldehyde + phosphate + H(+)</text>
        <dbReference type="Rhea" id="RHEA:18905"/>
        <dbReference type="ChEBI" id="CHEBI:15343"/>
        <dbReference type="ChEBI" id="CHEBI:15377"/>
        <dbReference type="ChEBI" id="CHEBI:15378"/>
        <dbReference type="ChEBI" id="CHEBI:43474"/>
        <dbReference type="ChEBI" id="CHEBI:58383"/>
        <dbReference type="EC" id="3.11.1.1"/>
    </reaction>
</comment>
<dbReference type="InterPro" id="IPR023214">
    <property type="entry name" value="HAD_sf"/>
</dbReference>
<keyword evidence="3" id="KW-1185">Reference proteome</keyword>
<dbReference type="SFLD" id="SFLDG01129">
    <property type="entry name" value="C1.5:_HAD__Beta-PGM__Phosphata"/>
    <property type="match status" value="1"/>
</dbReference>
<dbReference type="GO" id="GO:0019700">
    <property type="term" value="P:organic phosphonate catabolic process"/>
    <property type="evidence" value="ECO:0007669"/>
    <property type="project" value="InterPro"/>
</dbReference>
<evidence type="ECO:0000313" key="3">
    <source>
        <dbReference type="Proteomes" id="UP000006512"/>
    </source>
</evidence>
<dbReference type="PANTHER" id="PTHR43434">
    <property type="entry name" value="PHOSPHOGLYCOLATE PHOSPHATASE"/>
    <property type="match status" value="1"/>
</dbReference>
<dbReference type="GO" id="GO:0005829">
    <property type="term" value="C:cytosol"/>
    <property type="evidence" value="ECO:0007669"/>
    <property type="project" value="TreeGrafter"/>
</dbReference>
<protein>
    <recommendedName>
        <fullName evidence="1">Phosphonoacetaldehyde hydrolase</fullName>
        <shortName evidence="1">Phosphonatase</shortName>
        <ecNumber evidence="1">3.11.1.1</ecNumber>
    </recommendedName>
    <alternativeName>
        <fullName evidence="1">Phosphonoacetaldehyde phosphonohydrolase</fullName>
    </alternativeName>
</protein>
<feature type="active site" description="Schiff-base intermediate with substrate" evidence="1">
    <location>
        <position position="57"/>
    </location>
</feature>
<dbReference type="InterPro" id="IPR023198">
    <property type="entry name" value="PGP-like_dom2"/>
</dbReference>
<dbReference type="SFLD" id="SFLDS00003">
    <property type="entry name" value="Haloacid_Dehalogenase"/>
    <property type="match status" value="1"/>
</dbReference>
<dbReference type="HOGENOM" id="CLU_045011_12_0_5"/>
<dbReference type="GO" id="GO:0000287">
    <property type="term" value="F:magnesium ion binding"/>
    <property type="evidence" value="ECO:0007669"/>
    <property type="project" value="UniProtKB-UniRule"/>
</dbReference>